<dbReference type="EMBL" id="CP074402">
    <property type="protein sequence ID" value="QVJ02852.1"/>
    <property type="molecule type" value="Genomic_DNA"/>
</dbReference>
<dbReference type="Gene3D" id="3.90.79.10">
    <property type="entry name" value="Nucleoside Triphosphate Pyrophosphohydrolase"/>
    <property type="match status" value="1"/>
</dbReference>
<evidence type="ECO:0000313" key="4">
    <source>
        <dbReference type="EMBL" id="QVJ02852.1"/>
    </source>
</evidence>
<dbReference type="SUPFAM" id="SSF55811">
    <property type="entry name" value="Nudix"/>
    <property type="match status" value="1"/>
</dbReference>
<reference evidence="4" key="1">
    <citation type="submission" date="2021-05" db="EMBL/GenBank/DDBJ databases">
        <authorList>
            <person name="Kaiqin L."/>
            <person name="Jian G."/>
        </authorList>
    </citation>
    <scope>NUCLEOTIDE SEQUENCE</scope>
    <source>
        <strain evidence="4">HDS5</strain>
    </source>
</reference>
<dbReference type="Proteomes" id="UP000682416">
    <property type="component" value="Chromosome"/>
</dbReference>
<keyword evidence="2" id="KW-0378">Hydrolase</keyword>
<dbReference type="InterPro" id="IPR000086">
    <property type="entry name" value="NUDIX_hydrolase_dom"/>
</dbReference>
<proteinExistence type="predicted"/>
<dbReference type="KEGG" id="nec:KGD82_11840"/>
<dbReference type="PROSITE" id="PS51462">
    <property type="entry name" value="NUDIX"/>
    <property type="match status" value="1"/>
</dbReference>
<evidence type="ECO:0000256" key="1">
    <source>
        <dbReference type="ARBA" id="ARBA00001946"/>
    </source>
</evidence>
<evidence type="ECO:0000313" key="5">
    <source>
        <dbReference type="Proteomes" id="UP000682416"/>
    </source>
</evidence>
<dbReference type="PANTHER" id="PTHR43046">
    <property type="entry name" value="GDP-MANNOSE MANNOSYL HYDROLASE"/>
    <property type="match status" value="1"/>
</dbReference>
<accession>A0A975LCX2</accession>
<dbReference type="Pfam" id="PF00293">
    <property type="entry name" value="NUDIX"/>
    <property type="match status" value="1"/>
</dbReference>
<dbReference type="GO" id="GO:0016787">
    <property type="term" value="F:hydrolase activity"/>
    <property type="evidence" value="ECO:0007669"/>
    <property type="project" value="UniProtKB-KW"/>
</dbReference>
<name>A0A975LCX2_9ACTN</name>
<evidence type="ECO:0000259" key="3">
    <source>
        <dbReference type="PROSITE" id="PS51462"/>
    </source>
</evidence>
<sequence length="153" mass="16784">MTGVVKQSARALLFDSERRLVLIKRTRPGQEPYWVSVGGGREADDVSVEAALRREVLEELGGRIDRVRQVLVITDDLPGGTGVQHVFVARLTSMNLADRTGAEFTEPGRGTYEVVRLPASREALSGIRLLPPQLSAFLRANIHVLLALVEEEG</sequence>
<dbReference type="InterPro" id="IPR015797">
    <property type="entry name" value="NUDIX_hydrolase-like_dom_sf"/>
</dbReference>
<keyword evidence="5" id="KW-1185">Reference proteome</keyword>
<dbReference type="PANTHER" id="PTHR43046:SF14">
    <property type="entry name" value="MUTT_NUDIX FAMILY PROTEIN"/>
    <property type="match status" value="1"/>
</dbReference>
<gene>
    <name evidence="4" type="ORF">KGD82_11840</name>
</gene>
<feature type="domain" description="Nudix hydrolase" evidence="3">
    <location>
        <begin position="4"/>
        <end position="131"/>
    </location>
</feature>
<organism evidence="4 5">
    <name type="scientific">Nocardiopsis eucommiae</name>
    <dbReference type="NCBI Taxonomy" id="2831970"/>
    <lineage>
        <taxon>Bacteria</taxon>
        <taxon>Bacillati</taxon>
        <taxon>Actinomycetota</taxon>
        <taxon>Actinomycetes</taxon>
        <taxon>Streptosporangiales</taxon>
        <taxon>Nocardiopsidaceae</taxon>
        <taxon>Nocardiopsis</taxon>
    </lineage>
</organism>
<protein>
    <submittedName>
        <fullName evidence="4">NUDIX domain-containing protein</fullName>
    </submittedName>
</protein>
<evidence type="ECO:0000256" key="2">
    <source>
        <dbReference type="ARBA" id="ARBA00022801"/>
    </source>
</evidence>
<dbReference type="CDD" id="cd04669">
    <property type="entry name" value="NUDIX_Hydrolase"/>
    <property type="match status" value="1"/>
</dbReference>
<dbReference type="AlphaFoldDB" id="A0A975LCX2"/>
<comment type="cofactor">
    <cofactor evidence="1">
        <name>Mg(2+)</name>
        <dbReference type="ChEBI" id="CHEBI:18420"/>
    </cofactor>
</comment>